<keyword evidence="8" id="KW-0805">Transcription regulation</keyword>
<proteinExistence type="inferred from homology"/>
<feature type="domain" description="C2H2-type" evidence="13">
    <location>
        <begin position="391"/>
        <end position="418"/>
    </location>
</feature>
<evidence type="ECO:0000256" key="6">
    <source>
        <dbReference type="ARBA" id="ARBA00022771"/>
    </source>
</evidence>
<comment type="function">
    <text evidence="1">May be involved in transcriptional regulation.</text>
</comment>
<dbReference type="PROSITE" id="PS50157">
    <property type="entry name" value="ZINC_FINGER_C2H2_2"/>
    <property type="match status" value="6"/>
</dbReference>
<dbReference type="PANTHER" id="PTHR16515">
    <property type="entry name" value="PR DOMAIN ZINC FINGER PROTEIN"/>
    <property type="match status" value="1"/>
</dbReference>
<evidence type="ECO:0000256" key="9">
    <source>
        <dbReference type="ARBA" id="ARBA00023163"/>
    </source>
</evidence>
<dbReference type="FunFam" id="3.30.160.60:FF:000710">
    <property type="entry name" value="Zinc finger protein 768"/>
    <property type="match status" value="1"/>
</dbReference>
<feature type="compositionally biased region" description="Polar residues" evidence="12">
    <location>
        <begin position="537"/>
        <end position="559"/>
    </location>
</feature>
<sequence>MVVIKEKSLNKEFCMPNKGVLDLSSTGRQEETSEIVSLAEEKATVKDSDLSLLRSMEMRPNHLKMETGNLKSVHCKKNPSKFKLPQLKHEATDTQCVSMKEEEDCELDIVEMEPDDNEVQPVSVKEEDCELKIVQVDQDSDDEAIYMKQEDCELNIIQVEQDSDEESLYLKQEDCDQESAYFSTSSRVRYSINMQGETTEMGADVESHELDTLDWDDGRSEDDCSGLRYEEEASCSTVMNRNIPRNSNMMFGQIDGIVREPEVIDPSQEVVCEKYSCGVCGRTFTRKVNVTWKNVGEKSNISITVPPHSFPKYLIMLKKLGNPTFDQNIQFGSKTSSKTNAEKQILNNSKDPSQQNIRVKVIHECPECGKIFPHKYSLQRHRKIHTGEKKYECTECGKKFIKRGMLQQHQSSHTGEKPFGCSECGRWYTRKGALKIHQRIHTGERPFVCFECGKRFTQKCSLQTHKRTHTGEKPYSCTFCEKTFAHQSGYQLHQKVHVRESSSSCNSMEKPYSCTECGKKFAKQGGLEAHKRVHTAKNTAHQSSFRLNVHSGENSSTVASDDPNLMCSSVTDGTYNEKPPGPL</sequence>
<dbReference type="FunFam" id="3.30.160.60:FF:002343">
    <property type="entry name" value="Zinc finger protein 33A"/>
    <property type="match status" value="2"/>
</dbReference>
<dbReference type="Pfam" id="PF00096">
    <property type="entry name" value="zf-C2H2"/>
    <property type="match status" value="6"/>
</dbReference>
<reference evidence="14 15" key="1">
    <citation type="journal article" date="2021" name="Cell">
        <title>Tracing the genetic footprints of vertebrate landing in non-teleost ray-finned fishes.</title>
        <authorList>
            <person name="Bi X."/>
            <person name="Wang K."/>
            <person name="Yang L."/>
            <person name="Pan H."/>
            <person name="Jiang H."/>
            <person name="Wei Q."/>
            <person name="Fang M."/>
            <person name="Yu H."/>
            <person name="Zhu C."/>
            <person name="Cai Y."/>
            <person name="He Y."/>
            <person name="Gan X."/>
            <person name="Zeng H."/>
            <person name="Yu D."/>
            <person name="Zhu Y."/>
            <person name="Jiang H."/>
            <person name="Qiu Q."/>
            <person name="Yang H."/>
            <person name="Zhang Y.E."/>
            <person name="Wang W."/>
            <person name="Zhu M."/>
            <person name="He S."/>
            <person name="Zhang G."/>
        </authorList>
    </citation>
    <scope>NUCLEOTIDE SEQUENCE [LARGE SCALE GENOMIC DNA]</scope>
    <source>
        <strain evidence="14">Bchr_013</strain>
    </source>
</reference>
<evidence type="ECO:0000256" key="5">
    <source>
        <dbReference type="ARBA" id="ARBA00022737"/>
    </source>
</evidence>
<evidence type="ECO:0000256" key="10">
    <source>
        <dbReference type="ARBA" id="ARBA00023242"/>
    </source>
</evidence>
<evidence type="ECO:0000256" key="4">
    <source>
        <dbReference type="ARBA" id="ARBA00022723"/>
    </source>
</evidence>
<evidence type="ECO:0000256" key="1">
    <source>
        <dbReference type="ARBA" id="ARBA00003767"/>
    </source>
</evidence>
<evidence type="ECO:0000256" key="3">
    <source>
        <dbReference type="ARBA" id="ARBA00006991"/>
    </source>
</evidence>
<dbReference type="Proteomes" id="UP000886611">
    <property type="component" value="Unassembled WGS sequence"/>
</dbReference>
<dbReference type="InterPro" id="IPR013087">
    <property type="entry name" value="Znf_C2H2_type"/>
</dbReference>
<evidence type="ECO:0000313" key="15">
    <source>
        <dbReference type="Proteomes" id="UP000886611"/>
    </source>
</evidence>
<evidence type="ECO:0000256" key="12">
    <source>
        <dbReference type="SAM" id="MobiDB-lite"/>
    </source>
</evidence>
<evidence type="ECO:0000256" key="2">
    <source>
        <dbReference type="ARBA" id="ARBA00004123"/>
    </source>
</evidence>
<feature type="domain" description="C2H2-type" evidence="13">
    <location>
        <begin position="363"/>
        <end position="390"/>
    </location>
</feature>
<dbReference type="FunFam" id="3.30.160.60:FF:001968">
    <property type="entry name" value="chorion transcription factor Cf2 isoform X3"/>
    <property type="match status" value="1"/>
</dbReference>
<keyword evidence="6 11" id="KW-0863">Zinc-finger</keyword>
<keyword evidence="10" id="KW-0539">Nucleus</keyword>
<dbReference type="Gene3D" id="3.30.160.60">
    <property type="entry name" value="Classic Zinc Finger"/>
    <property type="match status" value="6"/>
</dbReference>
<dbReference type="GO" id="GO:0005634">
    <property type="term" value="C:nucleus"/>
    <property type="evidence" value="ECO:0007669"/>
    <property type="project" value="UniProtKB-SubCell"/>
</dbReference>
<accession>A0A8X7WU73</accession>
<feature type="domain" description="C2H2-type" evidence="13">
    <location>
        <begin position="447"/>
        <end position="474"/>
    </location>
</feature>
<dbReference type="PROSITE" id="PS00028">
    <property type="entry name" value="ZINC_FINGER_C2H2_1"/>
    <property type="match status" value="6"/>
</dbReference>
<evidence type="ECO:0000256" key="11">
    <source>
        <dbReference type="PROSITE-ProRule" id="PRU00042"/>
    </source>
</evidence>
<feature type="domain" description="C2H2-type" evidence="13">
    <location>
        <begin position="512"/>
        <end position="539"/>
    </location>
</feature>
<dbReference type="InterPro" id="IPR050331">
    <property type="entry name" value="Zinc_finger"/>
</dbReference>
<evidence type="ECO:0000256" key="8">
    <source>
        <dbReference type="ARBA" id="ARBA00023015"/>
    </source>
</evidence>
<dbReference type="SUPFAM" id="SSF57667">
    <property type="entry name" value="beta-beta-alpha zinc fingers"/>
    <property type="match status" value="4"/>
</dbReference>
<evidence type="ECO:0000313" key="14">
    <source>
        <dbReference type="EMBL" id="KAG2455721.1"/>
    </source>
</evidence>
<keyword evidence="4" id="KW-0479">Metal-binding</keyword>
<feature type="non-terminal residue" evidence="14">
    <location>
        <position position="583"/>
    </location>
</feature>
<name>A0A8X7WU73_POLSE</name>
<dbReference type="PANTHER" id="PTHR16515:SF35">
    <property type="entry name" value="FEZ FAMILY ZINC FINGER PROTEIN 2"/>
    <property type="match status" value="1"/>
</dbReference>
<organism evidence="14 15">
    <name type="scientific">Polypterus senegalus</name>
    <name type="common">Senegal bichir</name>
    <dbReference type="NCBI Taxonomy" id="55291"/>
    <lineage>
        <taxon>Eukaryota</taxon>
        <taxon>Metazoa</taxon>
        <taxon>Chordata</taxon>
        <taxon>Craniata</taxon>
        <taxon>Vertebrata</taxon>
        <taxon>Euteleostomi</taxon>
        <taxon>Actinopterygii</taxon>
        <taxon>Polypteriformes</taxon>
        <taxon>Polypteridae</taxon>
        <taxon>Polypterus</taxon>
    </lineage>
</organism>
<dbReference type="EMBL" id="JAATIS010009265">
    <property type="protein sequence ID" value="KAG2455721.1"/>
    <property type="molecule type" value="Genomic_DNA"/>
</dbReference>
<dbReference type="FunFam" id="3.30.160.60:FF:000051">
    <property type="entry name" value="zinc finger protein 585A"/>
    <property type="match status" value="1"/>
</dbReference>
<feature type="domain" description="C2H2-type" evidence="13">
    <location>
        <begin position="419"/>
        <end position="446"/>
    </location>
</feature>
<comment type="subcellular location">
    <subcellularLocation>
        <location evidence="2">Nucleus</location>
    </subcellularLocation>
</comment>
<dbReference type="FunFam" id="3.30.160.60:FF:000396">
    <property type="entry name" value="Zinc finger protein"/>
    <property type="match status" value="1"/>
</dbReference>
<dbReference type="InterPro" id="IPR036236">
    <property type="entry name" value="Znf_C2H2_sf"/>
</dbReference>
<dbReference type="AlphaFoldDB" id="A0A8X7WU73"/>
<feature type="domain" description="C2H2-type" evidence="13">
    <location>
        <begin position="475"/>
        <end position="502"/>
    </location>
</feature>
<keyword evidence="7" id="KW-0862">Zinc</keyword>
<keyword evidence="5" id="KW-0677">Repeat</keyword>
<keyword evidence="15" id="KW-1185">Reference proteome</keyword>
<evidence type="ECO:0000256" key="7">
    <source>
        <dbReference type="ARBA" id="ARBA00022833"/>
    </source>
</evidence>
<gene>
    <name evidence="14" type="primary">Znf658b_4</name>
    <name evidence="14" type="ORF">GTO96_0007575</name>
</gene>
<feature type="non-terminal residue" evidence="14">
    <location>
        <position position="1"/>
    </location>
</feature>
<feature type="region of interest" description="Disordered" evidence="12">
    <location>
        <begin position="537"/>
        <end position="583"/>
    </location>
</feature>
<comment type="similarity">
    <text evidence="3">Belongs to the krueppel C2H2-type zinc-finger protein family.</text>
</comment>
<comment type="caution">
    <text evidence="14">The sequence shown here is derived from an EMBL/GenBank/DDBJ whole genome shotgun (WGS) entry which is preliminary data.</text>
</comment>
<evidence type="ECO:0000259" key="13">
    <source>
        <dbReference type="PROSITE" id="PS50157"/>
    </source>
</evidence>
<dbReference type="SMART" id="SM00355">
    <property type="entry name" value="ZnF_C2H2"/>
    <property type="match status" value="6"/>
</dbReference>
<dbReference type="GO" id="GO:0010468">
    <property type="term" value="P:regulation of gene expression"/>
    <property type="evidence" value="ECO:0007669"/>
    <property type="project" value="TreeGrafter"/>
</dbReference>
<dbReference type="GO" id="GO:0008270">
    <property type="term" value="F:zinc ion binding"/>
    <property type="evidence" value="ECO:0007669"/>
    <property type="project" value="UniProtKB-KW"/>
</dbReference>
<protein>
    <submittedName>
        <fullName evidence="14">Z658B protein</fullName>
    </submittedName>
</protein>
<keyword evidence="9" id="KW-0804">Transcription</keyword>